<evidence type="ECO:0000313" key="2">
    <source>
        <dbReference type="EMBL" id="ODV78322.1"/>
    </source>
</evidence>
<keyword evidence="3" id="KW-1185">Reference proteome</keyword>
<dbReference type="Proteomes" id="UP000094285">
    <property type="component" value="Unassembled WGS sequence"/>
</dbReference>
<feature type="compositionally biased region" description="Basic and acidic residues" evidence="1">
    <location>
        <begin position="173"/>
        <end position="188"/>
    </location>
</feature>
<evidence type="ECO:0000313" key="3">
    <source>
        <dbReference type="Proteomes" id="UP000094285"/>
    </source>
</evidence>
<evidence type="ECO:0000256" key="1">
    <source>
        <dbReference type="SAM" id="MobiDB-lite"/>
    </source>
</evidence>
<dbReference type="GeneID" id="30981888"/>
<name>A0A1E4SFY9_9ASCO</name>
<accession>A0A1E4SFY9</accession>
<gene>
    <name evidence="2" type="ORF">CANTADRAFT_263909</name>
</gene>
<protein>
    <submittedName>
        <fullName evidence="2">Uncharacterized protein</fullName>
    </submittedName>
</protein>
<dbReference type="RefSeq" id="XP_020063444.1">
    <property type="nucleotide sequence ID" value="XM_020207751.1"/>
</dbReference>
<dbReference type="AlphaFoldDB" id="A0A1E4SFY9"/>
<reference evidence="3" key="1">
    <citation type="submission" date="2016-05" db="EMBL/GenBank/DDBJ databases">
        <title>Comparative genomics of biotechnologically important yeasts.</title>
        <authorList>
            <consortium name="DOE Joint Genome Institute"/>
            <person name="Riley R."/>
            <person name="Haridas S."/>
            <person name="Wolfe K.H."/>
            <person name="Lopes M.R."/>
            <person name="Hittinger C.T."/>
            <person name="Goker M."/>
            <person name="Salamov A."/>
            <person name="Wisecaver J."/>
            <person name="Long T.M."/>
            <person name="Aerts A.L."/>
            <person name="Barry K."/>
            <person name="Choi C."/>
            <person name="Clum A."/>
            <person name="Coughlan A.Y."/>
            <person name="Deshpande S."/>
            <person name="Douglass A.P."/>
            <person name="Hanson S.J."/>
            <person name="Klenk H.-P."/>
            <person name="Labutti K."/>
            <person name="Lapidus A."/>
            <person name="Lindquist E."/>
            <person name="Lipzen A."/>
            <person name="Meier-Kolthoff J.P."/>
            <person name="Ohm R.A."/>
            <person name="Otillar R.P."/>
            <person name="Pangilinan J."/>
            <person name="Peng Y."/>
            <person name="Rokas A."/>
            <person name="Rosa C.A."/>
            <person name="Scheuner C."/>
            <person name="Sibirny A.A."/>
            <person name="Slot J.C."/>
            <person name="Stielow J.B."/>
            <person name="Sun H."/>
            <person name="Kurtzman C.P."/>
            <person name="Blackwell M."/>
            <person name="Grigoriev I.V."/>
            <person name="Jeffries T.W."/>
        </authorList>
    </citation>
    <scope>NUCLEOTIDE SEQUENCE [LARGE SCALE GENOMIC DNA]</scope>
    <source>
        <strain evidence="3">NRRL Y-17324</strain>
    </source>
</reference>
<proteinExistence type="predicted"/>
<dbReference type="EMBL" id="KV453913">
    <property type="protein sequence ID" value="ODV78322.1"/>
    <property type="molecule type" value="Genomic_DNA"/>
</dbReference>
<feature type="region of interest" description="Disordered" evidence="1">
    <location>
        <begin position="173"/>
        <end position="194"/>
    </location>
</feature>
<organism evidence="2 3">
    <name type="scientific">Suhomyces tanzawaensis NRRL Y-17324</name>
    <dbReference type="NCBI Taxonomy" id="984487"/>
    <lineage>
        <taxon>Eukaryota</taxon>
        <taxon>Fungi</taxon>
        <taxon>Dikarya</taxon>
        <taxon>Ascomycota</taxon>
        <taxon>Saccharomycotina</taxon>
        <taxon>Pichiomycetes</taxon>
        <taxon>Debaryomycetaceae</taxon>
        <taxon>Suhomyces</taxon>
    </lineage>
</organism>
<sequence length="211" mass="24245">MSGEPEYSYCWYHKDSVQKYSLCHSREKWPRSLDLDENTSMNYSNISLLNHSPHESPVSVYGGLSHMIDLDLVTEASKNFQRKLEQESPSPHQDNHQFLLHPDPYWSVASPFNNNQFGFHSYGHISDSLKNNNSRIPQVTLEFYSSDEHSACEDSEIMSLKEFLTANYRNGDDYEKRSGQSTGKKEHNPTYSGCSMLEMKAKSDLSLTSKE</sequence>